<dbReference type="Pfam" id="PF13086">
    <property type="entry name" value="AAA_11"/>
    <property type="match status" value="1"/>
</dbReference>
<feature type="region of interest" description="Disordered" evidence="1">
    <location>
        <begin position="289"/>
        <end position="310"/>
    </location>
</feature>
<dbReference type="Gene3D" id="3.40.50.300">
    <property type="entry name" value="P-loop containing nucleotide triphosphate hydrolases"/>
    <property type="match status" value="2"/>
</dbReference>
<dbReference type="InterPro" id="IPR041677">
    <property type="entry name" value="DNA2/NAM7_AAA_11"/>
</dbReference>
<dbReference type="CDD" id="cd18808">
    <property type="entry name" value="SF1_C_Upf1"/>
    <property type="match status" value="1"/>
</dbReference>
<accession>A0A7R9UH85</accession>
<dbReference type="GO" id="GO:0005737">
    <property type="term" value="C:cytoplasm"/>
    <property type="evidence" value="ECO:0007669"/>
    <property type="project" value="TreeGrafter"/>
</dbReference>
<dbReference type="PANTHER" id="PTHR10887">
    <property type="entry name" value="DNA2/NAM7 HELICASE FAMILY"/>
    <property type="match status" value="1"/>
</dbReference>
<feature type="region of interest" description="Disordered" evidence="1">
    <location>
        <begin position="409"/>
        <end position="430"/>
    </location>
</feature>
<evidence type="ECO:0000259" key="2">
    <source>
        <dbReference type="Pfam" id="PF13086"/>
    </source>
</evidence>
<reference evidence="4" key="1">
    <citation type="submission" date="2021-01" db="EMBL/GenBank/DDBJ databases">
        <authorList>
            <person name="Corre E."/>
            <person name="Pelletier E."/>
            <person name="Niang G."/>
            <person name="Scheremetjew M."/>
            <person name="Finn R."/>
            <person name="Kale V."/>
            <person name="Holt S."/>
            <person name="Cochrane G."/>
            <person name="Meng A."/>
            <person name="Brown T."/>
            <person name="Cohen L."/>
        </authorList>
    </citation>
    <scope>NUCLEOTIDE SEQUENCE</scope>
    <source>
        <strain evidence="4">CCMP2078</strain>
    </source>
</reference>
<gene>
    <name evidence="4" type="ORF">PPYR1160_LOCUS15016</name>
</gene>
<name>A0A7R9UH85_9STRA</name>
<organism evidence="4">
    <name type="scientific">Pinguiococcus pyrenoidosus</name>
    <dbReference type="NCBI Taxonomy" id="172671"/>
    <lineage>
        <taxon>Eukaryota</taxon>
        <taxon>Sar</taxon>
        <taxon>Stramenopiles</taxon>
        <taxon>Ochrophyta</taxon>
        <taxon>Pinguiophyceae</taxon>
        <taxon>Pinguiochrysidales</taxon>
        <taxon>Pinguiochrysidaceae</taxon>
        <taxon>Pinguiococcus</taxon>
    </lineage>
</organism>
<feature type="compositionally biased region" description="Basic and acidic residues" evidence="1">
    <location>
        <begin position="143"/>
        <end position="160"/>
    </location>
</feature>
<dbReference type="GO" id="GO:0003724">
    <property type="term" value="F:RNA helicase activity"/>
    <property type="evidence" value="ECO:0007669"/>
    <property type="project" value="TreeGrafter"/>
</dbReference>
<protein>
    <recommendedName>
        <fullName evidence="5">RNA helicase</fullName>
    </recommendedName>
</protein>
<evidence type="ECO:0000259" key="3">
    <source>
        <dbReference type="Pfam" id="PF13087"/>
    </source>
</evidence>
<feature type="domain" description="DNA2/NAM7 helicase-like C-terminal" evidence="3">
    <location>
        <begin position="102"/>
        <end position="380"/>
    </location>
</feature>
<feature type="region of interest" description="Disordered" evidence="1">
    <location>
        <begin position="143"/>
        <end position="162"/>
    </location>
</feature>
<evidence type="ECO:0000256" key="1">
    <source>
        <dbReference type="SAM" id="MobiDB-lite"/>
    </source>
</evidence>
<dbReference type="SUPFAM" id="SSF52540">
    <property type="entry name" value="P-loop containing nucleoside triphosphate hydrolases"/>
    <property type="match status" value="1"/>
</dbReference>
<dbReference type="InterPro" id="IPR047187">
    <property type="entry name" value="SF1_C_Upf1"/>
</dbReference>
<feature type="compositionally biased region" description="Basic and acidic residues" evidence="1">
    <location>
        <begin position="188"/>
        <end position="208"/>
    </location>
</feature>
<dbReference type="AlphaFoldDB" id="A0A7R9UH85"/>
<dbReference type="PANTHER" id="PTHR10887:SF517">
    <property type="entry name" value="RNA HELICASE NONSENSE MRNA REDUCING FACTOR"/>
    <property type="match status" value="1"/>
</dbReference>
<dbReference type="Pfam" id="PF13087">
    <property type="entry name" value="AAA_12"/>
    <property type="match status" value="1"/>
</dbReference>
<dbReference type="InterPro" id="IPR027417">
    <property type="entry name" value="P-loop_NTPase"/>
</dbReference>
<dbReference type="InterPro" id="IPR041679">
    <property type="entry name" value="DNA2/NAM7-like_C"/>
</dbReference>
<proteinExistence type="predicted"/>
<evidence type="ECO:0000313" key="4">
    <source>
        <dbReference type="EMBL" id="CAD8265513.1"/>
    </source>
</evidence>
<dbReference type="GO" id="GO:0000184">
    <property type="term" value="P:nuclear-transcribed mRNA catabolic process, nonsense-mediated decay"/>
    <property type="evidence" value="ECO:0007669"/>
    <property type="project" value="TreeGrafter"/>
</dbReference>
<feature type="domain" description="DNA2/NAM7 helicase helicase" evidence="2">
    <location>
        <begin position="4"/>
        <end position="94"/>
    </location>
</feature>
<dbReference type="InterPro" id="IPR045055">
    <property type="entry name" value="DNA2/NAM7-like"/>
</dbReference>
<sequence length="430" mass="47438">MMDAERKATWRSLKDADVVVSTCIGAMSDALISNSVVNASTVPDGAEPFRFRTVLIDEASQCAEPGALVPLLVGAEQLILIGDQNQLPPTVLSKEAAQGGLHVSLFERLLSLGMEAHLLTRQYRMPPSIAEFPSKRFYGGKLTTEKREASDPASERRDILWPRPSRGPVAFVDMSRPHLAKRHVPKASGEKKGKAPADEAPRTLERTRAQPGAANQADDGRSPQRSKGSIENPMEAEEAVKIVVDWIKRGYAGEAIGIISPYNAQVRRIRDLLKKKAFGVDKEIRRGQRLGETEDQRSQSQHGDEGEEKLKDLRNERLRTELFQVEVNTVDGFQGREKPLVVFSSVRSNSGSRVGFLSDWRRLNVALTRPREGLVVLGDPRTLKSDATWSAYVRWCQNKGFVVPPGALYRTSGDAKTKGGAKTQKDQPAP</sequence>
<feature type="region of interest" description="Disordered" evidence="1">
    <location>
        <begin position="171"/>
        <end position="233"/>
    </location>
</feature>
<dbReference type="EMBL" id="HBEA01019754">
    <property type="protein sequence ID" value="CAD8265513.1"/>
    <property type="molecule type" value="Transcribed_RNA"/>
</dbReference>
<evidence type="ECO:0008006" key="5">
    <source>
        <dbReference type="Google" id="ProtNLM"/>
    </source>
</evidence>